<reference evidence="1 2" key="1">
    <citation type="submission" date="2019-11" db="EMBL/GenBank/DDBJ databases">
        <title>Type strains purchased from KCTC, JCM and DSMZ.</title>
        <authorList>
            <person name="Lu H."/>
        </authorList>
    </citation>
    <scope>NUCLEOTIDE SEQUENCE [LARGE SCALE GENOMIC DNA]</scope>
    <source>
        <strain evidence="1 2">KCTC 42409</strain>
    </source>
</reference>
<dbReference type="AlphaFoldDB" id="A0A6L6PZ54"/>
<evidence type="ECO:0000313" key="1">
    <source>
        <dbReference type="EMBL" id="MTW02268.1"/>
    </source>
</evidence>
<dbReference type="EMBL" id="WNLA01000004">
    <property type="protein sequence ID" value="MTW02268.1"/>
    <property type="molecule type" value="Genomic_DNA"/>
</dbReference>
<dbReference type="OrthoDB" id="9872928at2"/>
<gene>
    <name evidence="1" type="ORF">GM668_09195</name>
</gene>
<organism evidence="1 2">
    <name type="scientific">Pseudoduganella ginsengisoli</name>
    <dbReference type="NCBI Taxonomy" id="1462440"/>
    <lineage>
        <taxon>Bacteria</taxon>
        <taxon>Pseudomonadati</taxon>
        <taxon>Pseudomonadota</taxon>
        <taxon>Betaproteobacteria</taxon>
        <taxon>Burkholderiales</taxon>
        <taxon>Oxalobacteraceae</taxon>
        <taxon>Telluria group</taxon>
        <taxon>Pseudoduganella</taxon>
    </lineage>
</organism>
<accession>A0A6L6PZ54</accession>
<name>A0A6L6PZ54_9BURK</name>
<evidence type="ECO:0000313" key="2">
    <source>
        <dbReference type="Proteomes" id="UP000484015"/>
    </source>
</evidence>
<keyword evidence="2" id="KW-1185">Reference proteome</keyword>
<comment type="caution">
    <text evidence="1">The sequence shown here is derived from an EMBL/GenBank/DDBJ whole genome shotgun (WGS) entry which is preliminary data.</text>
</comment>
<dbReference type="Proteomes" id="UP000484015">
    <property type="component" value="Unassembled WGS sequence"/>
</dbReference>
<proteinExistence type="predicted"/>
<dbReference type="RefSeq" id="WP_155438654.1">
    <property type="nucleotide sequence ID" value="NZ_WNLA01000004.1"/>
</dbReference>
<protein>
    <submittedName>
        <fullName evidence="1">Uncharacterized protein</fullName>
    </submittedName>
</protein>
<sequence length="113" mass="12559">MQYFDELYIVRNPPVTPAQWNALIRQRSDFSLPGNSMDCHVYVGDVELNAAGVYIWLGHSSGQQLPVQLTPRHLYIPGIDSETVVFVQSLAFQLDACVVHKVHPMNVPAAATP</sequence>